<dbReference type="InterPro" id="IPR013249">
    <property type="entry name" value="RNA_pol_sigma70_r4_t2"/>
</dbReference>
<comment type="similarity">
    <text evidence="1">Belongs to the sigma-70 factor family. ECF subfamily.</text>
</comment>
<dbReference type="EMBL" id="JBDLOB010000004">
    <property type="protein sequence ID" value="MEN8626095.1"/>
    <property type="molecule type" value="Genomic_DNA"/>
</dbReference>
<evidence type="ECO:0000256" key="2">
    <source>
        <dbReference type="ARBA" id="ARBA00023015"/>
    </source>
</evidence>
<organism evidence="8 9">
    <name type="scientific">Psychrobacter proteolyticus</name>
    <dbReference type="NCBI Taxonomy" id="147825"/>
    <lineage>
        <taxon>Bacteria</taxon>
        <taxon>Pseudomonadati</taxon>
        <taxon>Pseudomonadota</taxon>
        <taxon>Gammaproteobacteria</taxon>
        <taxon>Moraxellales</taxon>
        <taxon>Moraxellaceae</taxon>
        <taxon>Psychrobacter</taxon>
    </lineage>
</organism>
<evidence type="ECO:0000256" key="5">
    <source>
        <dbReference type="ARBA" id="ARBA00023163"/>
    </source>
</evidence>
<dbReference type="Gene3D" id="1.10.10.10">
    <property type="entry name" value="Winged helix-like DNA-binding domain superfamily/Winged helix DNA-binding domain"/>
    <property type="match status" value="1"/>
</dbReference>
<dbReference type="NCBIfam" id="TIGR02937">
    <property type="entry name" value="sigma70-ECF"/>
    <property type="match status" value="1"/>
</dbReference>
<keyword evidence="9" id="KW-1185">Reference proteome</keyword>
<comment type="caution">
    <text evidence="8">The sequence shown here is derived from an EMBL/GenBank/DDBJ whole genome shotgun (WGS) entry which is preliminary data.</text>
</comment>
<sequence length="209" mass="24648">MLPKTQNSLISNKELMLKYAHEDCMLSFNLLFKEHNRNMIGYIMYQYGTTEDVAQDIVSQTWEKIIKSKASYKPIAKFRTYLYRILFNTHIDHYRKTRTVQLCSYSFIENSNDFAIDYPNKQFNDILKYEVHLKLSRAIQSLPKQQAVVIKLHYLEGLKVKDIAQITDQSHECAKSRLRYAKKGIKKHLFKSGIDSSIIQYYITEAEDL</sequence>
<reference evidence="8 9" key="1">
    <citation type="submission" date="2024-05" db="EMBL/GenBank/DDBJ databases">
        <title>Genome sequencing of Marine Estuary Bacteria, Pseudoalteromonas distincta strain FA, Psychrobacter proteolyticus strain EA, and Shewanella baltica strain CA.</title>
        <authorList>
            <person name="Dieffenbach S.A."/>
            <person name="Maclea K.S."/>
        </authorList>
    </citation>
    <scope>NUCLEOTIDE SEQUENCE [LARGE SCALE GENOMIC DNA]</scope>
    <source>
        <strain evidence="8 9">EA</strain>
    </source>
</reference>
<dbReference type="InterPro" id="IPR013325">
    <property type="entry name" value="RNA_pol_sigma_r2"/>
</dbReference>
<keyword evidence="5" id="KW-0804">Transcription</keyword>
<feature type="domain" description="RNA polymerase sigma factor 70 region 4 type 2" evidence="7">
    <location>
        <begin position="133"/>
        <end position="183"/>
    </location>
</feature>
<protein>
    <submittedName>
        <fullName evidence="8">Sigma-70 family RNA polymerase sigma factor</fullName>
    </submittedName>
</protein>
<evidence type="ECO:0000313" key="9">
    <source>
        <dbReference type="Proteomes" id="UP001414441"/>
    </source>
</evidence>
<evidence type="ECO:0000256" key="1">
    <source>
        <dbReference type="ARBA" id="ARBA00010641"/>
    </source>
</evidence>
<dbReference type="InterPro" id="IPR007627">
    <property type="entry name" value="RNA_pol_sigma70_r2"/>
</dbReference>
<accession>A0ABV0D5Y5</accession>
<feature type="domain" description="RNA polymerase sigma-70 region 2" evidence="6">
    <location>
        <begin position="34"/>
        <end position="98"/>
    </location>
</feature>
<evidence type="ECO:0000313" key="8">
    <source>
        <dbReference type="EMBL" id="MEN8626095.1"/>
    </source>
</evidence>
<dbReference type="Gene3D" id="1.10.1740.10">
    <property type="match status" value="1"/>
</dbReference>
<evidence type="ECO:0000256" key="4">
    <source>
        <dbReference type="ARBA" id="ARBA00023125"/>
    </source>
</evidence>
<dbReference type="InterPro" id="IPR036388">
    <property type="entry name" value="WH-like_DNA-bd_sf"/>
</dbReference>
<gene>
    <name evidence="8" type="ORF">ABFV72_08730</name>
</gene>
<dbReference type="SUPFAM" id="SSF88659">
    <property type="entry name" value="Sigma3 and sigma4 domains of RNA polymerase sigma factors"/>
    <property type="match status" value="1"/>
</dbReference>
<keyword evidence="4" id="KW-0238">DNA-binding</keyword>
<evidence type="ECO:0000259" key="6">
    <source>
        <dbReference type="Pfam" id="PF04542"/>
    </source>
</evidence>
<dbReference type="SUPFAM" id="SSF88946">
    <property type="entry name" value="Sigma2 domain of RNA polymerase sigma factors"/>
    <property type="match status" value="1"/>
</dbReference>
<dbReference type="RefSeq" id="WP_347163212.1">
    <property type="nucleotide sequence ID" value="NZ_JBDLOB010000004.1"/>
</dbReference>
<dbReference type="Pfam" id="PF08281">
    <property type="entry name" value="Sigma70_r4_2"/>
    <property type="match status" value="1"/>
</dbReference>
<proteinExistence type="inferred from homology"/>
<evidence type="ECO:0000256" key="3">
    <source>
        <dbReference type="ARBA" id="ARBA00023082"/>
    </source>
</evidence>
<dbReference type="InterPro" id="IPR039425">
    <property type="entry name" value="RNA_pol_sigma-70-like"/>
</dbReference>
<dbReference type="InterPro" id="IPR013324">
    <property type="entry name" value="RNA_pol_sigma_r3/r4-like"/>
</dbReference>
<dbReference type="PANTHER" id="PTHR43133">
    <property type="entry name" value="RNA POLYMERASE ECF-TYPE SIGMA FACTO"/>
    <property type="match status" value="1"/>
</dbReference>
<name>A0ABV0D5Y5_9GAMM</name>
<keyword evidence="3" id="KW-0731">Sigma factor</keyword>
<dbReference type="Pfam" id="PF04542">
    <property type="entry name" value="Sigma70_r2"/>
    <property type="match status" value="1"/>
</dbReference>
<evidence type="ECO:0000259" key="7">
    <source>
        <dbReference type="Pfam" id="PF08281"/>
    </source>
</evidence>
<dbReference type="InterPro" id="IPR014284">
    <property type="entry name" value="RNA_pol_sigma-70_dom"/>
</dbReference>
<dbReference type="PANTHER" id="PTHR43133:SF8">
    <property type="entry name" value="RNA POLYMERASE SIGMA FACTOR HI_1459-RELATED"/>
    <property type="match status" value="1"/>
</dbReference>
<dbReference type="Proteomes" id="UP001414441">
    <property type="component" value="Unassembled WGS sequence"/>
</dbReference>
<keyword evidence="2" id="KW-0805">Transcription regulation</keyword>